<accession>A0A8H5KXW6</accession>
<dbReference type="Proteomes" id="UP000544095">
    <property type="component" value="Unassembled WGS sequence"/>
</dbReference>
<evidence type="ECO:0000256" key="3">
    <source>
        <dbReference type="ARBA" id="ARBA00022801"/>
    </source>
</evidence>
<dbReference type="InterPro" id="IPR036291">
    <property type="entry name" value="NAD(P)-bd_dom_sf"/>
</dbReference>
<dbReference type="Pfam" id="PF13561">
    <property type="entry name" value="adh_short_C2"/>
    <property type="match status" value="1"/>
</dbReference>
<dbReference type="InterPro" id="IPR020855">
    <property type="entry name" value="Ureohydrolase_Mn_BS"/>
</dbReference>
<dbReference type="GO" id="GO:0046872">
    <property type="term" value="F:metal ion binding"/>
    <property type="evidence" value="ECO:0007669"/>
    <property type="project" value="UniProtKB-KW"/>
</dbReference>
<evidence type="ECO:0000256" key="2">
    <source>
        <dbReference type="ARBA" id="ARBA00022723"/>
    </source>
</evidence>
<dbReference type="EMBL" id="JAAOAR010000470">
    <property type="protein sequence ID" value="KAF5581413.1"/>
    <property type="molecule type" value="Genomic_DNA"/>
</dbReference>
<keyword evidence="6" id="KW-1185">Reference proteome</keyword>
<dbReference type="Gene3D" id="3.40.800.10">
    <property type="entry name" value="Ureohydrolase domain"/>
    <property type="match status" value="1"/>
</dbReference>
<dbReference type="PROSITE" id="PS51257">
    <property type="entry name" value="PROKAR_LIPOPROTEIN"/>
    <property type="match status" value="1"/>
</dbReference>
<proteinExistence type="inferred from homology"/>
<dbReference type="Pfam" id="PF00106">
    <property type="entry name" value="adh_short"/>
    <property type="match status" value="1"/>
</dbReference>
<dbReference type="Gene3D" id="3.40.50.720">
    <property type="entry name" value="NAD(P)-binding Rossmann-like Domain"/>
    <property type="match status" value="1"/>
</dbReference>
<evidence type="ECO:0000313" key="6">
    <source>
        <dbReference type="Proteomes" id="UP000544095"/>
    </source>
</evidence>
<keyword evidence="3 4" id="KW-0378">Hydrolase</keyword>
<evidence type="ECO:0000313" key="5">
    <source>
        <dbReference type="EMBL" id="KAF5581413.1"/>
    </source>
</evidence>
<dbReference type="Pfam" id="PF00491">
    <property type="entry name" value="Arginase"/>
    <property type="match status" value="1"/>
</dbReference>
<dbReference type="PRINTS" id="PR00116">
    <property type="entry name" value="ARGINASE"/>
</dbReference>
<sequence length="744" mass="81003">MRFDRLLPVLPLAGLTLGCNHHHDDKKWTAEELAELEAKWGFDWAFGGIGTFAHLNHVKCLTEPTEPYDIAIIGAPFDTAVTYRPGARFGPRSIRHASGRQHSLRGYNPRADINPYQNWAKIVDCGDIPITPIDNDIAQKQMTQALEQLGMRRTVSSISSKPKLFTLGGDHSLTLPALRALKKVYGDREIQVLHFDAHLDTWNPHAYPSYWGTTPFNHGSMFWLANQEGLLSNSSSHPSVHAGLRTRLTGIKDNEDDTAQNWIRFSADDIDKIGTQGIIDGIMKILGTENLVYLSVDIDVLDPAFAPGTGTPEPGGWSTREFINILRGIEGLDLVGADVVEVSPIYQGAGEETTFAAAQVVYEILTSMVKRGLQDLGRSDKANLREETRMTDQQGSFSTWRGGHTLNQYKRGASGKEVASAKQTPITLANLTCPLISATKSQHRTPIMDLGLDLQGDVVVVTGAGGQIGQVIVEAFLSAGCFVGGFEIDKSKFVKQHENLFWVPVDTTDEEAMNLAWKSVEERFNATPTVCVCAAAVDLSFIEHHSSITKMTTSQFRRTLDINTTGTFITAKIWLQHVEMMVKNSGANPNGINGSHSSTEIPPKSKEKNISLIIIGSEAGDFGVVGNPDYAASKAAVQFGLVLSLAPDAARIHPSARVNSISPGAVDTKRFSAECAEDSSGAVRWIESEATVAQKKAVDVEGIAKMCLVLASEKWSPSVTGQNVRLNGGKSGKLFWNKDGNALW</sequence>
<dbReference type="PROSITE" id="PS01053">
    <property type="entry name" value="ARGINASE_1"/>
    <property type="match status" value="1"/>
</dbReference>
<dbReference type="SUPFAM" id="SSF51735">
    <property type="entry name" value="NAD(P)-binding Rossmann-fold domains"/>
    <property type="match status" value="1"/>
</dbReference>
<reference evidence="5 6" key="1">
    <citation type="submission" date="2020-05" db="EMBL/GenBank/DDBJ databases">
        <title>Identification and distribution of gene clusters putatively required for synthesis of sphingolipid metabolism inhibitors in phylogenetically diverse species of the filamentous fungus Fusarium.</title>
        <authorList>
            <person name="Kim H.-S."/>
            <person name="Busman M."/>
            <person name="Brown D.W."/>
            <person name="Divon H."/>
            <person name="Uhlig S."/>
            <person name="Proctor R.H."/>
        </authorList>
    </citation>
    <scope>NUCLEOTIDE SEQUENCE [LARGE SCALE GENOMIC DNA]</scope>
    <source>
        <strain evidence="5 6">NRRL 25211</strain>
    </source>
</reference>
<dbReference type="PANTHER" id="PTHR11358">
    <property type="entry name" value="ARGINASE/AGMATINASE"/>
    <property type="match status" value="1"/>
</dbReference>
<dbReference type="InterPro" id="IPR023696">
    <property type="entry name" value="Ureohydrolase_dom_sf"/>
</dbReference>
<dbReference type="SUPFAM" id="SSF52768">
    <property type="entry name" value="Arginase/deacetylase"/>
    <property type="match status" value="1"/>
</dbReference>
<organism evidence="5 6">
    <name type="scientific">Fusarium pseudoanthophilum</name>
    <dbReference type="NCBI Taxonomy" id="48495"/>
    <lineage>
        <taxon>Eukaryota</taxon>
        <taxon>Fungi</taxon>
        <taxon>Dikarya</taxon>
        <taxon>Ascomycota</taxon>
        <taxon>Pezizomycotina</taxon>
        <taxon>Sordariomycetes</taxon>
        <taxon>Hypocreomycetidae</taxon>
        <taxon>Hypocreales</taxon>
        <taxon>Nectriaceae</taxon>
        <taxon>Fusarium</taxon>
        <taxon>Fusarium fujikuroi species complex</taxon>
    </lineage>
</organism>
<evidence type="ECO:0000256" key="1">
    <source>
        <dbReference type="ARBA" id="ARBA00009227"/>
    </source>
</evidence>
<dbReference type="InterPro" id="IPR002347">
    <property type="entry name" value="SDR_fam"/>
</dbReference>
<dbReference type="FunFam" id="3.40.800.10:FF:000014">
    <property type="entry name" value="Arginase family protein"/>
    <property type="match status" value="1"/>
</dbReference>
<dbReference type="PROSITE" id="PS51409">
    <property type="entry name" value="ARGINASE_2"/>
    <property type="match status" value="1"/>
</dbReference>
<dbReference type="GO" id="GO:0033389">
    <property type="term" value="P:putrescine biosynthetic process from arginine, via agmatine"/>
    <property type="evidence" value="ECO:0007669"/>
    <property type="project" value="TreeGrafter"/>
</dbReference>
<dbReference type="AlphaFoldDB" id="A0A8H5KXW6"/>
<gene>
    <name evidence="5" type="ORF">FPANT_8934</name>
</gene>
<name>A0A8H5KXW6_9HYPO</name>
<comment type="caution">
    <text evidence="5">The sequence shown here is derived from an EMBL/GenBank/DDBJ whole genome shotgun (WGS) entry which is preliminary data.</text>
</comment>
<dbReference type="CDD" id="cd05233">
    <property type="entry name" value="SDR_c"/>
    <property type="match status" value="1"/>
</dbReference>
<dbReference type="PANTHER" id="PTHR11358:SF26">
    <property type="entry name" value="GUANIDINO ACID HYDROLASE, MITOCHONDRIAL"/>
    <property type="match status" value="1"/>
</dbReference>
<dbReference type="GO" id="GO:0008783">
    <property type="term" value="F:agmatinase activity"/>
    <property type="evidence" value="ECO:0007669"/>
    <property type="project" value="TreeGrafter"/>
</dbReference>
<comment type="similarity">
    <text evidence="1">Belongs to the arginase family. Agmatinase subfamily.</text>
</comment>
<protein>
    <submittedName>
        <fullName evidence="5">Agmatinase</fullName>
    </submittedName>
</protein>
<evidence type="ECO:0000256" key="4">
    <source>
        <dbReference type="RuleBase" id="RU003684"/>
    </source>
</evidence>
<keyword evidence="2" id="KW-0479">Metal-binding</keyword>
<dbReference type="InterPro" id="IPR006035">
    <property type="entry name" value="Ureohydrolase"/>
</dbReference>
<dbReference type="CDD" id="cd11592">
    <property type="entry name" value="Agmatinase_PAH"/>
    <property type="match status" value="1"/>
</dbReference>